<proteinExistence type="predicted"/>
<sequence>MLRDEEGFTTAGMAIALLVSLSLLFSAAQVYRVNRLAADVQDVADATALAAQAQVAEFMVAVRVTDGVVLSMTLLGITAYGLGVVALCVPPVAEIGGQLVSAGQKVLDARDAFAQRAAALLDELQKALPFLAAASAASVARANEDGGGEGYHGVALLLPSQGEAITVGASDAETDLKQAVEAQQDELAEAAARAEEAARAANDAKERGFRRDCGDAPAYCMYERADHLASLGAAENPRYASVDTWSFSVALERARAYYAKRLLGERPENATVEEKARSALRRNFYRYAVGALREACAQPPDENGAVSFPLLPRNADQMRGTTLYTDPAYPVDTEGEAPTMHAWEGCPGLGLTDYYGSAQTLDQGVFSECPECHFTVAALGSVAAASTSIENGFEYHYAAVAQAADDYRRAMEDAQPLSALAKTKAQGLLDKMVAALQDAGSMRIQARPPGADGCIALVVSSGSATGDLFESAFVSTPSTLGTRAAIGAATLVADETEEASVVGDVLDGFGADGSAAVGAGRIVLDCWAGMLRVYGSGQDGLASAVETALGSLPLAGSAGLGTWAADALRAGLSAVGLQPAETAPLKPVLVNSAAVARADGSAWSVRYLSLRDQALAASLTSADVFASLADRIQRDAYDRLAALEIEIAVIELPVVGLSLPLTLTLPPAVVQGAQGLVERAVDAVRSASGWLGREPAWE</sequence>
<accession>A0A6N8JNA2</accession>
<protein>
    <submittedName>
        <fullName evidence="2">Molybdenum cofactor biosynthesis enzyme</fullName>
    </submittedName>
</protein>
<name>A0A6N8JNA2_9ACTN</name>
<keyword evidence="3" id="KW-1185">Reference proteome</keyword>
<dbReference type="Proteomes" id="UP000463388">
    <property type="component" value="Unassembled WGS sequence"/>
</dbReference>
<keyword evidence="1" id="KW-0175">Coiled coil</keyword>
<evidence type="ECO:0000313" key="3">
    <source>
        <dbReference type="Proteomes" id="UP000463388"/>
    </source>
</evidence>
<comment type="caution">
    <text evidence="2">The sequence shown here is derived from an EMBL/GenBank/DDBJ whole genome shotgun (WGS) entry which is preliminary data.</text>
</comment>
<gene>
    <name evidence="2" type="ORF">GKZ27_03485</name>
</gene>
<dbReference type="AlphaFoldDB" id="A0A6N8JNA2"/>
<evidence type="ECO:0000313" key="2">
    <source>
        <dbReference type="EMBL" id="MVX60524.1"/>
    </source>
</evidence>
<organism evidence="2 3">
    <name type="scientific">Adlercreutzia mucosicola</name>
    <dbReference type="NCBI Taxonomy" id="580026"/>
    <lineage>
        <taxon>Bacteria</taxon>
        <taxon>Bacillati</taxon>
        <taxon>Actinomycetota</taxon>
        <taxon>Coriobacteriia</taxon>
        <taxon>Eggerthellales</taxon>
        <taxon>Eggerthellaceae</taxon>
        <taxon>Adlercreutzia</taxon>
    </lineage>
</organism>
<dbReference type="EMBL" id="WSRR01000005">
    <property type="protein sequence ID" value="MVX60524.1"/>
    <property type="molecule type" value="Genomic_DNA"/>
</dbReference>
<dbReference type="OrthoDB" id="3188104at2"/>
<reference evidence="2 3" key="1">
    <citation type="submission" date="2019-12" db="EMBL/GenBank/DDBJ databases">
        <title>Microbes associate with the intestines of laboratory mice.</title>
        <authorList>
            <person name="Navarre W."/>
            <person name="Wong E."/>
        </authorList>
    </citation>
    <scope>NUCLEOTIDE SEQUENCE [LARGE SCALE GENOMIC DNA]</scope>
    <source>
        <strain evidence="2 3">NM66_B29</strain>
    </source>
</reference>
<feature type="coiled-coil region" evidence="1">
    <location>
        <begin position="173"/>
        <end position="207"/>
    </location>
</feature>
<evidence type="ECO:0000256" key="1">
    <source>
        <dbReference type="SAM" id="Coils"/>
    </source>
</evidence>